<dbReference type="Proteomes" id="UP000658225">
    <property type="component" value="Unassembled WGS sequence"/>
</dbReference>
<protein>
    <submittedName>
        <fullName evidence="2">GNAT superfamily N-acetyltransferase</fullName>
    </submittedName>
</protein>
<dbReference type="PANTHER" id="PTHR43617:SF30">
    <property type="entry name" value="HISTONE ACETYLTRANSFERASE"/>
    <property type="match status" value="1"/>
</dbReference>
<reference evidence="2" key="1">
    <citation type="submission" date="2020-10" db="EMBL/GenBank/DDBJ databases">
        <title>Genomic Encyclopedia of Type Strains, Phase IV (KMG-IV): sequencing the most valuable type-strain genomes for metagenomic binning, comparative biology and taxonomic classification.</title>
        <authorList>
            <person name="Goeker M."/>
        </authorList>
    </citation>
    <scope>NUCLEOTIDE SEQUENCE</scope>
    <source>
        <strain evidence="2">DSM 13886</strain>
    </source>
</reference>
<dbReference type="InterPro" id="IPR000182">
    <property type="entry name" value="GNAT_dom"/>
</dbReference>
<feature type="domain" description="N-acetyltransferase" evidence="1">
    <location>
        <begin position="1"/>
        <end position="171"/>
    </location>
</feature>
<dbReference type="Gene3D" id="3.40.630.30">
    <property type="match status" value="1"/>
</dbReference>
<dbReference type="InterPro" id="IPR050276">
    <property type="entry name" value="MshD_Acetyltransferase"/>
</dbReference>
<evidence type="ECO:0000313" key="3">
    <source>
        <dbReference type="Proteomes" id="UP000658225"/>
    </source>
</evidence>
<dbReference type="PROSITE" id="PS51186">
    <property type="entry name" value="GNAT"/>
    <property type="match status" value="1"/>
</dbReference>
<dbReference type="InterPro" id="IPR016181">
    <property type="entry name" value="Acyl_CoA_acyltransferase"/>
</dbReference>
<name>A0A927MGJ5_9BACL</name>
<dbReference type="GO" id="GO:0016747">
    <property type="term" value="F:acyltransferase activity, transferring groups other than amino-acyl groups"/>
    <property type="evidence" value="ECO:0007669"/>
    <property type="project" value="InterPro"/>
</dbReference>
<dbReference type="CDD" id="cd04301">
    <property type="entry name" value="NAT_SF"/>
    <property type="match status" value="1"/>
</dbReference>
<dbReference type="SUPFAM" id="SSF55729">
    <property type="entry name" value="Acyl-CoA N-acyltransferases (Nat)"/>
    <property type="match status" value="1"/>
</dbReference>
<dbReference type="AlphaFoldDB" id="A0A927MGJ5"/>
<dbReference type="EMBL" id="JADBEL010000005">
    <property type="protein sequence ID" value="MBE1554195.1"/>
    <property type="molecule type" value="Genomic_DNA"/>
</dbReference>
<evidence type="ECO:0000313" key="2">
    <source>
        <dbReference type="EMBL" id="MBE1554195.1"/>
    </source>
</evidence>
<keyword evidence="3" id="KW-1185">Reference proteome</keyword>
<gene>
    <name evidence="2" type="ORF">H4683_001270</name>
</gene>
<evidence type="ECO:0000259" key="1">
    <source>
        <dbReference type="PROSITE" id="PS51186"/>
    </source>
</evidence>
<comment type="caution">
    <text evidence="2">The sequence shown here is derived from an EMBL/GenBank/DDBJ whole genome shotgun (WGS) entry which is preliminary data.</text>
</comment>
<dbReference type="InterPro" id="IPR013653">
    <property type="entry name" value="GCN5-like_dom"/>
</dbReference>
<organism evidence="2 3">
    <name type="scientific">Sporosarcina limicola</name>
    <dbReference type="NCBI Taxonomy" id="34101"/>
    <lineage>
        <taxon>Bacteria</taxon>
        <taxon>Bacillati</taxon>
        <taxon>Bacillota</taxon>
        <taxon>Bacilli</taxon>
        <taxon>Bacillales</taxon>
        <taxon>Caryophanaceae</taxon>
        <taxon>Sporosarcina</taxon>
    </lineage>
</organism>
<dbReference type="Pfam" id="PF08445">
    <property type="entry name" value="FR47"/>
    <property type="match status" value="1"/>
</dbReference>
<dbReference type="PANTHER" id="PTHR43617">
    <property type="entry name" value="L-AMINO ACID N-ACETYLTRANSFERASE"/>
    <property type="match status" value="1"/>
</dbReference>
<accession>A0A927MGJ5</accession>
<proteinExistence type="predicted"/>
<sequence length="171" mass="19392">MLIRKAELEDTMGIAKVHVDSWRTTYKGIVPDAFLENLSYEQREQIWKGAVKANHVYIAEDGDGQVIGFSTGGTERTGKYELYTGELYAIYVLKEHQGKGIGRLLVQSVVDDLKNMKLNSMLIWAIEENPACRFYEAIGGKKIDSMEIEIAGKKLKEIAYGWDANSEYFRT</sequence>